<accession>A0A443JZD0</accession>
<name>A0A443JZD0_9RHOB</name>
<proteinExistence type="predicted"/>
<reference evidence="2 3" key="1">
    <citation type="submission" date="2019-01" db="EMBL/GenBank/DDBJ databases">
        <title>Sinorhodobacter populi sp. nov. isolated from the symptomatic bark tissue of Populus euramericana canker.</title>
        <authorList>
            <person name="Xu G."/>
        </authorList>
    </citation>
    <scope>NUCLEOTIDE SEQUENCE [LARGE SCALE GENOMIC DNA]</scope>
    <source>
        <strain evidence="2 3">07D10-4-3</strain>
    </source>
</reference>
<dbReference type="EMBL" id="SAUY01000058">
    <property type="protein sequence ID" value="RWR25882.1"/>
    <property type="molecule type" value="Genomic_DNA"/>
</dbReference>
<dbReference type="Gene3D" id="3.40.50.10490">
    <property type="entry name" value="Glucose-6-phosphate isomerase like protein, domain 1"/>
    <property type="match status" value="1"/>
</dbReference>
<evidence type="ECO:0000256" key="1">
    <source>
        <dbReference type="SAM" id="MobiDB-lite"/>
    </source>
</evidence>
<feature type="region of interest" description="Disordered" evidence="1">
    <location>
        <begin position="99"/>
        <end position="121"/>
    </location>
</feature>
<protein>
    <submittedName>
        <fullName evidence="2">Uncharacterized protein</fullName>
    </submittedName>
</protein>
<dbReference type="GO" id="GO:0097367">
    <property type="term" value="F:carbohydrate derivative binding"/>
    <property type="evidence" value="ECO:0007669"/>
    <property type="project" value="InterPro"/>
</dbReference>
<comment type="caution">
    <text evidence="2">The sequence shown here is derived from an EMBL/GenBank/DDBJ whole genome shotgun (WGS) entry which is preliminary data.</text>
</comment>
<reference evidence="2 3" key="2">
    <citation type="submission" date="2019-01" db="EMBL/GenBank/DDBJ databases">
        <authorList>
            <person name="Li Y."/>
        </authorList>
    </citation>
    <scope>NUCLEOTIDE SEQUENCE [LARGE SCALE GENOMIC DNA]</scope>
    <source>
        <strain evidence="2 3">07D10-4-3</strain>
    </source>
</reference>
<gene>
    <name evidence="2" type="ORF">D2T29_21585</name>
</gene>
<sequence>MIDVEIFGIRHEIHAPPGIWRTWAEPLAAKSAEIRRWIAARGIQRVLFRVAGTSAFIGLTRLKALADAAEGVLPQIDKAPARRDRAGFLGSGALRGAAREPTAGQTMTDRDSTPGFRHGPKAPVAGDTRVTVFIHPDAPTARYDRNITRRFPEASVTTVGAAGCGIAFAATGTARWDAVLYMLAARVRSARRGLNIDTPFCGQGNLTRVVTGVTIYPLNARGT</sequence>
<dbReference type="Proteomes" id="UP000284451">
    <property type="component" value="Unassembled WGS sequence"/>
</dbReference>
<dbReference type="SUPFAM" id="SSF53697">
    <property type="entry name" value="SIS domain"/>
    <property type="match status" value="1"/>
</dbReference>
<organism evidence="2 3">
    <name type="scientific">Paenirhodobacter populi</name>
    <dbReference type="NCBI Taxonomy" id="2306993"/>
    <lineage>
        <taxon>Bacteria</taxon>
        <taxon>Pseudomonadati</taxon>
        <taxon>Pseudomonadota</taxon>
        <taxon>Alphaproteobacteria</taxon>
        <taxon>Rhodobacterales</taxon>
        <taxon>Rhodobacter group</taxon>
        <taxon>Paenirhodobacter</taxon>
    </lineage>
</organism>
<dbReference type="GO" id="GO:1901135">
    <property type="term" value="P:carbohydrate derivative metabolic process"/>
    <property type="evidence" value="ECO:0007669"/>
    <property type="project" value="InterPro"/>
</dbReference>
<evidence type="ECO:0000313" key="2">
    <source>
        <dbReference type="EMBL" id="RWR25882.1"/>
    </source>
</evidence>
<evidence type="ECO:0000313" key="3">
    <source>
        <dbReference type="Proteomes" id="UP000284451"/>
    </source>
</evidence>
<dbReference type="RefSeq" id="WP_128234114.1">
    <property type="nucleotide sequence ID" value="NZ_SAUY01000058.1"/>
</dbReference>
<dbReference type="InterPro" id="IPR046348">
    <property type="entry name" value="SIS_dom_sf"/>
</dbReference>
<dbReference type="AlphaFoldDB" id="A0A443JZD0"/>